<dbReference type="InterPro" id="IPR051122">
    <property type="entry name" value="SDR_DHRS6-like"/>
</dbReference>
<dbReference type="InterPro" id="IPR036291">
    <property type="entry name" value="NAD(P)-bd_dom_sf"/>
</dbReference>
<dbReference type="OrthoDB" id="9806974at2"/>
<dbReference type="Gene3D" id="3.40.50.720">
    <property type="entry name" value="NAD(P)-binding Rossmann-like Domain"/>
    <property type="match status" value="1"/>
</dbReference>
<dbReference type="RefSeq" id="WP_113893707.1">
    <property type="nucleotide sequence ID" value="NZ_QNRK01000055.1"/>
</dbReference>
<dbReference type="GO" id="GO:0016491">
    <property type="term" value="F:oxidoreductase activity"/>
    <property type="evidence" value="ECO:0007669"/>
    <property type="project" value="UniProtKB-KW"/>
</dbReference>
<keyword evidence="2" id="KW-0560">Oxidoreductase</keyword>
<evidence type="ECO:0000313" key="3">
    <source>
        <dbReference type="EMBL" id="RBP02120.1"/>
    </source>
</evidence>
<accession>A0A366EK77</accession>
<evidence type="ECO:0000313" key="4">
    <source>
        <dbReference type="Proteomes" id="UP000253529"/>
    </source>
</evidence>
<reference evidence="3 4" key="1">
    <citation type="submission" date="2018-06" db="EMBL/GenBank/DDBJ databases">
        <title>Genomic Encyclopedia of Type Strains, Phase IV (KMG-IV): sequencing the most valuable type-strain genomes for metagenomic binning, comparative biology and taxonomic classification.</title>
        <authorList>
            <person name="Goeker M."/>
        </authorList>
    </citation>
    <scope>NUCLEOTIDE SEQUENCE [LARGE SCALE GENOMIC DNA]</scope>
    <source>
        <strain evidence="3 4">DSM 24875</strain>
    </source>
</reference>
<keyword evidence="4" id="KW-1185">Reference proteome</keyword>
<dbReference type="Pfam" id="PF13561">
    <property type="entry name" value="adh_short_C2"/>
    <property type="match status" value="1"/>
</dbReference>
<dbReference type="PANTHER" id="PTHR43477">
    <property type="entry name" value="DIHYDROANTICAPSIN 7-DEHYDROGENASE"/>
    <property type="match status" value="1"/>
</dbReference>
<proteinExistence type="inferred from homology"/>
<sequence>MAEHVFIVGGTSGIGLAAAARLKAAGYAVTIAGRDPGKLDSARRLLGEAGGLAMDACDDRAVTAAFASVGPIDHLVLAFGSHQGAGPLAAVTMDSVRAGFAEKTLPHIACLKAALPTLRPDGSVTILSAVSAYAGMPGTAGLAAANAAVAALVPALAAELRPLRINGVAPGVVDTPWWNFMPAEQKQAAFASYAAMTPVGRNGAPEDIADAIGFLIGNGFMNGETIVCDGGVRWGGRPA</sequence>
<comment type="similarity">
    <text evidence="1">Belongs to the short-chain dehydrogenases/reductases (SDR) family.</text>
</comment>
<comment type="caution">
    <text evidence="3">The sequence shown here is derived from an EMBL/GenBank/DDBJ whole genome shotgun (WGS) entry which is preliminary data.</text>
</comment>
<dbReference type="EMBL" id="QNRK01000055">
    <property type="protein sequence ID" value="RBP02120.1"/>
    <property type="molecule type" value="Genomic_DNA"/>
</dbReference>
<dbReference type="InterPro" id="IPR002347">
    <property type="entry name" value="SDR_fam"/>
</dbReference>
<organism evidence="3 4">
    <name type="scientific">Roseiarcus fermentans</name>
    <dbReference type="NCBI Taxonomy" id="1473586"/>
    <lineage>
        <taxon>Bacteria</taxon>
        <taxon>Pseudomonadati</taxon>
        <taxon>Pseudomonadota</taxon>
        <taxon>Alphaproteobacteria</taxon>
        <taxon>Hyphomicrobiales</taxon>
        <taxon>Roseiarcaceae</taxon>
        <taxon>Roseiarcus</taxon>
    </lineage>
</organism>
<dbReference type="PANTHER" id="PTHR43477:SF1">
    <property type="entry name" value="DIHYDROANTICAPSIN 7-DEHYDROGENASE"/>
    <property type="match status" value="1"/>
</dbReference>
<gene>
    <name evidence="3" type="ORF">DFR50_15525</name>
</gene>
<protein>
    <submittedName>
        <fullName evidence="3">NAD(P)-dependent dehydrogenase (Short-subunit alcohol dehydrogenase family)</fullName>
    </submittedName>
</protein>
<dbReference type="AlphaFoldDB" id="A0A366EK77"/>
<dbReference type="SUPFAM" id="SSF51735">
    <property type="entry name" value="NAD(P)-binding Rossmann-fold domains"/>
    <property type="match status" value="1"/>
</dbReference>
<name>A0A366EK77_9HYPH</name>
<evidence type="ECO:0000256" key="1">
    <source>
        <dbReference type="ARBA" id="ARBA00006484"/>
    </source>
</evidence>
<dbReference type="Proteomes" id="UP000253529">
    <property type="component" value="Unassembled WGS sequence"/>
</dbReference>
<dbReference type="PRINTS" id="PR00081">
    <property type="entry name" value="GDHRDH"/>
</dbReference>
<evidence type="ECO:0000256" key="2">
    <source>
        <dbReference type="ARBA" id="ARBA00023002"/>
    </source>
</evidence>